<accession>A0A2N3N4M3</accession>
<dbReference type="InterPro" id="IPR052413">
    <property type="entry name" value="SUR7_domain"/>
</dbReference>
<feature type="region of interest" description="Disordered" evidence="1">
    <location>
        <begin position="282"/>
        <end position="310"/>
    </location>
</feature>
<dbReference type="PANTHER" id="PTHR28019">
    <property type="entry name" value="CELL MEMBRANE PROTEIN YLR413W-RELATED"/>
    <property type="match status" value="1"/>
</dbReference>
<dbReference type="OrthoDB" id="4480814at2759"/>
<dbReference type="Pfam" id="PF06687">
    <property type="entry name" value="SUR7"/>
    <property type="match status" value="1"/>
</dbReference>
<dbReference type="GO" id="GO:0031505">
    <property type="term" value="P:fungal-type cell wall organization"/>
    <property type="evidence" value="ECO:0007669"/>
    <property type="project" value="TreeGrafter"/>
</dbReference>
<feature type="region of interest" description="Disordered" evidence="1">
    <location>
        <begin position="338"/>
        <end position="361"/>
    </location>
</feature>
<keyword evidence="4" id="KW-1185">Reference proteome</keyword>
<feature type="transmembrane region" description="Helical" evidence="2">
    <location>
        <begin position="168"/>
        <end position="190"/>
    </location>
</feature>
<dbReference type="GO" id="GO:0051285">
    <property type="term" value="C:cell cortex of cell tip"/>
    <property type="evidence" value="ECO:0007669"/>
    <property type="project" value="TreeGrafter"/>
</dbReference>
<dbReference type="VEuPathDB" id="FungiDB:jhhlp_005983"/>
<sequence length="391" mass="42799">MGLTTFYKLIPFVLSTLIAVLLIIVLVAGSSPSTLPGLYLVNTTNLHLPSKLSTSQYLTDLSRVTGTDLTGQPFNTTTLGISDLYTIHIFTCCAQPEHCSAPALGPSFDPLLHLRLGVGAVDKLSDDLEDALSLYKSASPMLGAVFIIAFVCVLSAPSITLLSRRVYFAGWVAMVLAGLSAVLLLVGCITGRVTSQKLSRALNDGFEDLGITADEGGLLFPAWAAIPVCFANTLLIFIRSKQESPLDFIEERERLQEKEKGKKEKERGKGEEKKRILEIEKKAKASSEDHGSGGEFGTSHDGGVSDWDPHQGRLMLDEGRNEPLMGRVVNGGVGFRERENRWGEGTSTRPDVGGEPPYRTWSVRHRDPDAWYVNYRGVQTGEMRRSETIRD</sequence>
<evidence type="ECO:0000256" key="2">
    <source>
        <dbReference type="SAM" id="Phobius"/>
    </source>
</evidence>
<dbReference type="AlphaFoldDB" id="A0A2N3N4M3"/>
<evidence type="ECO:0000313" key="4">
    <source>
        <dbReference type="Proteomes" id="UP000233524"/>
    </source>
</evidence>
<proteinExistence type="predicted"/>
<dbReference type="PANTHER" id="PTHR28019:SF2">
    <property type="entry name" value="CELL MEMBRANE PROTEIN YLR413W-RELATED"/>
    <property type="match status" value="1"/>
</dbReference>
<evidence type="ECO:0000313" key="3">
    <source>
        <dbReference type="EMBL" id="PKS07381.1"/>
    </source>
</evidence>
<name>A0A2N3N4M3_9PEZI</name>
<protein>
    <submittedName>
        <fullName evidence="3">Uncharacterized protein</fullName>
    </submittedName>
</protein>
<reference evidence="3 4" key="1">
    <citation type="journal article" date="2017" name="G3 (Bethesda)">
        <title>First Draft Genome Sequence of the Pathogenic Fungus Lomentospora prolificans (Formerly Scedosporium prolificans).</title>
        <authorList>
            <person name="Luo R."/>
            <person name="Zimin A."/>
            <person name="Workman R."/>
            <person name="Fan Y."/>
            <person name="Pertea G."/>
            <person name="Grossman N."/>
            <person name="Wear M.P."/>
            <person name="Jia B."/>
            <person name="Miller H."/>
            <person name="Casadevall A."/>
            <person name="Timp W."/>
            <person name="Zhang S.X."/>
            <person name="Salzberg S.L."/>
        </authorList>
    </citation>
    <scope>NUCLEOTIDE SEQUENCE [LARGE SCALE GENOMIC DNA]</scope>
    <source>
        <strain evidence="3 4">JHH-5317</strain>
    </source>
</reference>
<dbReference type="GO" id="GO:0005886">
    <property type="term" value="C:plasma membrane"/>
    <property type="evidence" value="ECO:0007669"/>
    <property type="project" value="InterPro"/>
</dbReference>
<feature type="region of interest" description="Disordered" evidence="1">
    <location>
        <begin position="256"/>
        <end position="275"/>
    </location>
</feature>
<organism evidence="3 4">
    <name type="scientific">Lomentospora prolificans</name>
    <dbReference type="NCBI Taxonomy" id="41688"/>
    <lineage>
        <taxon>Eukaryota</taxon>
        <taxon>Fungi</taxon>
        <taxon>Dikarya</taxon>
        <taxon>Ascomycota</taxon>
        <taxon>Pezizomycotina</taxon>
        <taxon>Sordariomycetes</taxon>
        <taxon>Hypocreomycetidae</taxon>
        <taxon>Microascales</taxon>
        <taxon>Microascaceae</taxon>
        <taxon>Lomentospora</taxon>
    </lineage>
</organism>
<dbReference type="Proteomes" id="UP000233524">
    <property type="component" value="Unassembled WGS sequence"/>
</dbReference>
<feature type="compositionally biased region" description="Basic and acidic residues" evidence="1">
    <location>
        <begin position="282"/>
        <end position="292"/>
    </location>
</feature>
<comment type="caution">
    <text evidence="3">The sequence shown here is derived from an EMBL/GenBank/DDBJ whole genome shotgun (WGS) entry which is preliminary data.</text>
</comment>
<gene>
    <name evidence="3" type="ORF">jhhlp_005983</name>
</gene>
<dbReference type="InterPro" id="IPR009571">
    <property type="entry name" value="SUR7/Rim9-like_fungi"/>
</dbReference>
<keyword evidence="2" id="KW-0472">Membrane</keyword>
<dbReference type="EMBL" id="NLAX01000701">
    <property type="protein sequence ID" value="PKS07381.1"/>
    <property type="molecule type" value="Genomic_DNA"/>
</dbReference>
<feature type="transmembrane region" description="Helical" evidence="2">
    <location>
        <begin position="6"/>
        <end position="28"/>
    </location>
</feature>
<evidence type="ECO:0000256" key="1">
    <source>
        <dbReference type="SAM" id="MobiDB-lite"/>
    </source>
</evidence>
<keyword evidence="2" id="KW-0812">Transmembrane</keyword>
<dbReference type="InParanoid" id="A0A2N3N4M3"/>
<keyword evidence="2" id="KW-1133">Transmembrane helix</keyword>
<feature type="transmembrane region" description="Helical" evidence="2">
    <location>
        <begin position="141"/>
        <end position="162"/>
    </location>
</feature>